<dbReference type="Proteomes" id="UP000183040">
    <property type="component" value="Unassembled WGS sequence"/>
</dbReference>
<evidence type="ECO:0000259" key="1">
    <source>
        <dbReference type="Pfam" id="PF04432"/>
    </source>
</evidence>
<dbReference type="PANTHER" id="PTHR43193:SF2">
    <property type="entry name" value="POLYFERREDOXIN PROTEIN FWDF"/>
    <property type="match status" value="1"/>
</dbReference>
<dbReference type="PANTHER" id="PTHR43193">
    <property type="match status" value="1"/>
</dbReference>
<proteinExistence type="predicted"/>
<reference evidence="2 3" key="1">
    <citation type="submission" date="2016-10" db="EMBL/GenBank/DDBJ databases">
        <authorList>
            <person name="de Groot N.N."/>
        </authorList>
    </citation>
    <scope>NUCLEOTIDE SEQUENCE [LARGE SCALE GENOMIC DNA]</scope>
    <source>
        <strain evidence="2 3">NLAE-zl-G339</strain>
    </source>
</reference>
<evidence type="ECO:0000313" key="3">
    <source>
        <dbReference type="Proteomes" id="UP000183040"/>
    </source>
</evidence>
<evidence type="ECO:0000313" key="2">
    <source>
        <dbReference type="EMBL" id="SEB15578.1"/>
    </source>
</evidence>
<organism evidence="2 3">
    <name type="scientific">Bacteroides xylanisolvens</name>
    <dbReference type="NCBI Taxonomy" id="371601"/>
    <lineage>
        <taxon>Bacteria</taxon>
        <taxon>Pseudomonadati</taxon>
        <taxon>Bacteroidota</taxon>
        <taxon>Bacteroidia</taxon>
        <taxon>Bacteroidales</taxon>
        <taxon>Bacteroidaceae</taxon>
        <taxon>Bacteroides</taxon>
    </lineage>
</organism>
<dbReference type="AlphaFoldDB" id="A0A1H4H394"/>
<feature type="domain" description="Coenzyme F420 hydrogenase/dehydrogenase beta subunit C-terminal" evidence="1">
    <location>
        <begin position="89"/>
        <end position="245"/>
    </location>
</feature>
<name>A0A1H4H394_9BACE</name>
<sequence>MKSFAAKHKKLDVRLASRSGGCFTALSDYVLGKGGIIYGCQLDYELRAVHNRATNKDERNHFRGSKYVQSDKKDIFIQVKADLMSGLWVLFSGTTCEVVGLKSFIGKIDCSKLLLVDILCHGVPSPLLWQKYKKFCEDKIGSPAETADFRDKRKFGWASHLETIRFQDGKLYSSKDYACIFYSHYGLRPSCYHCPYKSIDHPSDFTLADCWGIDQQMEEFNDNKGVSLLLVNSGKAIALFNEINSCLDYVEVNIKNYMQLPFRMSCHVNGTKRERFWQEVKVKPFAYIVSKYGENSREEKMKRLVNALFPISLKNRLKKILGR</sequence>
<dbReference type="InterPro" id="IPR052977">
    <property type="entry name" value="Polyferredoxin-like_ET"/>
</dbReference>
<dbReference type="RefSeq" id="WP_074708661.1">
    <property type="nucleotide sequence ID" value="NZ_FNRP01000040.1"/>
</dbReference>
<dbReference type="InterPro" id="IPR007525">
    <property type="entry name" value="FrhB_FdhB_C"/>
</dbReference>
<gene>
    <name evidence="2" type="ORF">SAMN04487924_14015</name>
</gene>
<dbReference type="EMBL" id="FNRP01000040">
    <property type="protein sequence ID" value="SEB15578.1"/>
    <property type="molecule type" value="Genomic_DNA"/>
</dbReference>
<dbReference type="Pfam" id="PF04432">
    <property type="entry name" value="FrhB_FdhB_C"/>
    <property type="match status" value="1"/>
</dbReference>
<accession>A0A1H4H394</accession>
<protein>
    <submittedName>
        <fullName evidence="2">Coenzyme F420 hydrogenase/dehydrogenase, beta subunit C terminus</fullName>
    </submittedName>
</protein>